<keyword evidence="10 16" id="KW-0503">Monooxygenase</keyword>
<dbReference type="Pfam" id="PF13434">
    <property type="entry name" value="Lys_Orn_oxgnase"/>
    <property type="match status" value="1"/>
</dbReference>
<dbReference type="PATRIC" id="fig|1286094.4.peg.244"/>
<keyword evidence="9" id="KW-0560">Oxidoreductase</keyword>
<dbReference type="GO" id="GO:0047091">
    <property type="term" value="F:L-lysine 6-monooxygenase (NADPH) activity"/>
    <property type="evidence" value="ECO:0007669"/>
    <property type="project" value="UniProtKB-EC"/>
</dbReference>
<dbReference type="InterPro" id="IPR025700">
    <property type="entry name" value="Lys/Orn_oxygenase"/>
</dbReference>
<evidence type="ECO:0000256" key="7">
    <source>
        <dbReference type="ARBA" id="ARBA00022827"/>
    </source>
</evidence>
<dbReference type="RefSeq" id="WP_016638381.1">
    <property type="nucleotide sequence ID" value="NZ_AOPZ01000008.1"/>
</dbReference>
<evidence type="ECO:0000256" key="10">
    <source>
        <dbReference type="ARBA" id="ARBA00023033"/>
    </source>
</evidence>
<evidence type="ECO:0000256" key="1">
    <source>
        <dbReference type="ARBA" id="ARBA00001974"/>
    </source>
</evidence>
<protein>
    <recommendedName>
        <fullName evidence="5">L-lysine N6-monooxygenase MbtG</fullName>
        <ecNumber evidence="4">1.14.13.59</ecNumber>
    </recommendedName>
    <alternativeName>
        <fullName evidence="14">Lysine 6-N-hydroxylase</fullName>
    </alternativeName>
    <alternativeName>
        <fullName evidence="13">Lysine N6-hydroxylase</fullName>
    </alternativeName>
    <alternativeName>
        <fullName evidence="11">Lysine-N-oxygenase</fullName>
    </alternativeName>
    <alternativeName>
        <fullName evidence="12">Mycobactin synthase protein G</fullName>
    </alternativeName>
</protein>
<evidence type="ECO:0000256" key="12">
    <source>
        <dbReference type="ARBA" id="ARBA00031158"/>
    </source>
</evidence>
<dbReference type="EC" id="1.14.13.59" evidence="4"/>
<dbReference type="GO" id="GO:0006879">
    <property type="term" value="P:intracellular iron ion homeostasis"/>
    <property type="evidence" value="ECO:0007669"/>
    <property type="project" value="TreeGrafter"/>
</dbReference>
<dbReference type="EMBL" id="AOPZ01000008">
    <property type="protein sequence ID" value="EPH46694.1"/>
    <property type="molecule type" value="Genomic_DNA"/>
</dbReference>
<proteinExistence type="inferred from homology"/>
<accession>S3ZV89</accession>
<comment type="caution">
    <text evidence="16">The sequence shown here is derived from an EMBL/GenBank/DDBJ whole genome shotgun (WGS) entry which is preliminary data.</text>
</comment>
<evidence type="ECO:0000256" key="4">
    <source>
        <dbReference type="ARBA" id="ARBA00013076"/>
    </source>
</evidence>
<keyword evidence="6" id="KW-0285">Flavoprotein</keyword>
<dbReference type="Proteomes" id="UP000014629">
    <property type="component" value="Unassembled WGS sequence"/>
</dbReference>
<comment type="similarity">
    <text evidence="3">Belongs to the lysine N(6)-hydroxylase/L-ornithine N(5)-oxygenase family.</text>
</comment>
<evidence type="ECO:0000256" key="2">
    <source>
        <dbReference type="ARBA" id="ARBA00004924"/>
    </source>
</evidence>
<evidence type="ECO:0000256" key="8">
    <source>
        <dbReference type="ARBA" id="ARBA00022857"/>
    </source>
</evidence>
<dbReference type="PANTHER" id="PTHR42802">
    <property type="entry name" value="MONOOXYGENASE"/>
    <property type="match status" value="1"/>
</dbReference>
<keyword evidence="7" id="KW-0274">FAD</keyword>
<comment type="cofactor">
    <cofactor evidence="1">
        <name>FAD</name>
        <dbReference type="ChEBI" id="CHEBI:57692"/>
    </cofactor>
</comment>
<dbReference type="SUPFAM" id="SSF51905">
    <property type="entry name" value="FAD/NAD(P)-binding domain"/>
    <property type="match status" value="1"/>
</dbReference>
<dbReference type="Gene3D" id="3.50.50.60">
    <property type="entry name" value="FAD/NAD(P)-binding domain"/>
    <property type="match status" value="1"/>
</dbReference>
<reference evidence="16 17" key="1">
    <citation type="submission" date="2013-02" db="EMBL/GenBank/DDBJ databases">
        <title>Draft Genome Sequence of Streptomyces aurantiacus, Which Produces Setomimycin.</title>
        <authorList>
            <person name="Gruening B.A."/>
            <person name="Praeg A."/>
            <person name="Erxleben A."/>
            <person name="Guenther S."/>
            <person name="Mueller M."/>
        </authorList>
    </citation>
    <scope>NUCLEOTIDE SEQUENCE [LARGE SCALE GENOMIC DNA]</scope>
    <source>
        <strain evidence="16 17">JA 4570</strain>
    </source>
</reference>
<evidence type="ECO:0000256" key="15">
    <source>
        <dbReference type="ARBA" id="ARBA00048407"/>
    </source>
</evidence>
<dbReference type="OrthoDB" id="7527071at2"/>
<keyword evidence="8" id="KW-0521">NADP</keyword>
<evidence type="ECO:0000256" key="5">
    <source>
        <dbReference type="ARBA" id="ARBA00016406"/>
    </source>
</evidence>
<comment type="pathway">
    <text evidence="2">Siderophore biosynthesis.</text>
</comment>
<evidence type="ECO:0000256" key="9">
    <source>
        <dbReference type="ARBA" id="ARBA00023002"/>
    </source>
</evidence>
<evidence type="ECO:0000256" key="11">
    <source>
        <dbReference type="ARBA" id="ARBA00029939"/>
    </source>
</evidence>
<dbReference type="InterPro" id="IPR036188">
    <property type="entry name" value="FAD/NAD-bd_sf"/>
</dbReference>
<sequence>MRDVHDVIGVGFGPANIALAVAVKEEAPQLNCLFLEARSDVEWQPGMLMAGTDIQNHPVRDLATLRNPRSRYTFINFLHEHERLLSYLNLPVHFPLRRDYAQYVRWVAEECAPMVAYESEVVDIGVATAPCPHYVVKTADGGSHRGRVLVVGTGRTPYIPDVFAQVLGSRLFHSNDYRWRLEQRRASGPLTSVAVIGASQGAAEIALDLHSGHPDCEITTVTRGFGYRLKDTSPFSEEAFLPDFTDYYFNASERGKSDLDAQLRPTNYSSVDRDVIETLYVRRYEDELDGRRRLRMHRNSEVLAARLSTDGVVLDLQERHTGERTTVEAELVVLATGFKDLGASERGEPHPPLLSPLAPRLAVDASGTVRVARDYSLSAAESDAPLPPLFLNGLCESTHGLGDAGSFSLLSLRAGTLLSGITERLGTSVAQ</sequence>
<evidence type="ECO:0000256" key="6">
    <source>
        <dbReference type="ARBA" id="ARBA00022630"/>
    </source>
</evidence>
<keyword evidence="17" id="KW-1185">Reference proteome</keyword>
<dbReference type="PANTHER" id="PTHR42802:SF1">
    <property type="entry name" value="L-ORNITHINE N(5)-MONOOXYGENASE"/>
    <property type="match status" value="1"/>
</dbReference>
<evidence type="ECO:0000313" key="17">
    <source>
        <dbReference type="Proteomes" id="UP000014629"/>
    </source>
</evidence>
<evidence type="ECO:0000256" key="3">
    <source>
        <dbReference type="ARBA" id="ARBA00007588"/>
    </source>
</evidence>
<evidence type="ECO:0000256" key="13">
    <source>
        <dbReference type="ARBA" id="ARBA00032493"/>
    </source>
</evidence>
<gene>
    <name evidence="16" type="ORF">STRAU_0247</name>
</gene>
<dbReference type="AlphaFoldDB" id="S3ZV89"/>
<comment type="catalytic activity">
    <reaction evidence="15">
        <text>L-lysine + NADPH + O2 = N(6)-hydroxy-L-lysine + NADP(+) + H2O</text>
        <dbReference type="Rhea" id="RHEA:23228"/>
        <dbReference type="ChEBI" id="CHEBI:15377"/>
        <dbReference type="ChEBI" id="CHEBI:15379"/>
        <dbReference type="ChEBI" id="CHEBI:32551"/>
        <dbReference type="ChEBI" id="CHEBI:57783"/>
        <dbReference type="ChEBI" id="CHEBI:57820"/>
        <dbReference type="ChEBI" id="CHEBI:58349"/>
        <dbReference type="EC" id="1.14.13.59"/>
    </reaction>
</comment>
<name>S3ZV89_9ACTN</name>
<evidence type="ECO:0000256" key="14">
    <source>
        <dbReference type="ARBA" id="ARBA00032738"/>
    </source>
</evidence>
<evidence type="ECO:0000313" key="16">
    <source>
        <dbReference type="EMBL" id="EPH46694.1"/>
    </source>
</evidence>
<organism evidence="16 17">
    <name type="scientific">Streptomyces aurantiacus JA 4570</name>
    <dbReference type="NCBI Taxonomy" id="1286094"/>
    <lineage>
        <taxon>Bacteria</taxon>
        <taxon>Bacillati</taxon>
        <taxon>Actinomycetota</taxon>
        <taxon>Actinomycetes</taxon>
        <taxon>Kitasatosporales</taxon>
        <taxon>Streptomycetaceae</taxon>
        <taxon>Streptomyces</taxon>
        <taxon>Streptomyces aurantiacus group</taxon>
    </lineage>
</organism>